<evidence type="ECO:0000313" key="2">
    <source>
        <dbReference type="Proteomes" id="UP000032582"/>
    </source>
</evidence>
<gene>
    <name evidence="1" type="ORF">UA45_17200</name>
</gene>
<comment type="caution">
    <text evidence="1">The sequence shown here is derived from an EMBL/GenBank/DDBJ whole genome shotgun (WGS) entry which is preliminary data.</text>
</comment>
<dbReference type="Proteomes" id="UP000032582">
    <property type="component" value="Unassembled WGS sequence"/>
</dbReference>
<sequence length="60" mass="6541">MCLIFMRHMSSVCYLNRGQRMEIEELLVAIGIDTSQAAKIQEVVVALGAAAVTMANEANK</sequence>
<organism evidence="1 2">
    <name type="scientific">Morganella morganii</name>
    <name type="common">Proteus morganii</name>
    <dbReference type="NCBI Taxonomy" id="582"/>
    <lineage>
        <taxon>Bacteria</taxon>
        <taxon>Pseudomonadati</taxon>
        <taxon>Pseudomonadota</taxon>
        <taxon>Gammaproteobacteria</taxon>
        <taxon>Enterobacterales</taxon>
        <taxon>Morganellaceae</taxon>
        <taxon>Morganella</taxon>
    </lineage>
</organism>
<evidence type="ECO:0000313" key="1">
    <source>
        <dbReference type="EMBL" id="KJF76688.1"/>
    </source>
</evidence>
<reference evidence="1 2" key="1">
    <citation type="submission" date="2015-02" db="EMBL/GenBank/DDBJ databases">
        <title>Whole genome shotgun sequencing of cultured foodborne pathogen.</title>
        <authorList>
            <person name="Timme R."/>
            <person name="Allard M.W."/>
            <person name="Strain E."/>
            <person name="Evans P.S."/>
            <person name="Brown E."/>
        </authorList>
    </citation>
    <scope>NUCLEOTIDE SEQUENCE [LARGE SCALE GENOMIC DNA]</scope>
    <source>
        <strain evidence="1 2">GCSL-TSO-24</strain>
    </source>
</reference>
<dbReference type="PATRIC" id="fig|582.24.peg.5503"/>
<accession>A0A0D8L7C6</accession>
<dbReference type="AlphaFoldDB" id="A0A0D8L7C6"/>
<name>A0A0D8L7C6_MORMO</name>
<proteinExistence type="predicted"/>
<dbReference type="EMBL" id="JZSH01000270">
    <property type="protein sequence ID" value="KJF76688.1"/>
    <property type="molecule type" value="Genomic_DNA"/>
</dbReference>
<protein>
    <submittedName>
        <fullName evidence="1">Uncharacterized protein</fullName>
    </submittedName>
</protein>